<feature type="domain" description="Prenyltransferase alpha-alpha toroid" evidence="3">
    <location>
        <begin position="140"/>
        <end position="255"/>
    </location>
</feature>
<name>A0A8J7MD55_9BACT</name>
<dbReference type="Pfam" id="PF00432">
    <property type="entry name" value="Prenyltrans"/>
    <property type="match status" value="1"/>
</dbReference>
<accession>A0A8J7MD55</accession>
<dbReference type="GO" id="GO:0003824">
    <property type="term" value="F:catalytic activity"/>
    <property type="evidence" value="ECO:0007669"/>
    <property type="project" value="InterPro"/>
</dbReference>
<dbReference type="Gene3D" id="1.50.10.20">
    <property type="match status" value="2"/>
</dbReference>
<dbReference type="Proteomes" id="UP000624703">
    <property type="component" value="Unassembled WGS sequence"/>
</dbReference>
<reference evidence="4" key="1">
    <citation type="submission" date="2021-01" db="EMBL/GenBank/DDBJ databases">
        <title>Modified the classification status of verrucomicrobia.</title>
        <authorList>
            <person name="Feng X."/>
        </authorList>
    </citation>
    <scope>NUCLEOTIDE SEQUENCE</scope>
    <source>
        <strain evidence="4">_KCTC 22039</strain>
    </source>
</reference>
<keyword evidence="2" id="KW-0732">Signal</keyword>
<evidence type="ECO:0000313" key="4">
    <source>
        <dbReference type="EMBL" id="MBK1790411.1"/>
    </source>
</evidence>
<evidence type="ECO:0000313" key="5">
    <source>
        <dbReference type="Proteomes" id="UP000624703"/>
    </source>
</evidence>
<feature type="chain" id="PRO_5035207886" evidence="2">
    <location>
        <begin position="22"/>
        <end position="329"/>
    </location>
</feature>
<dbReference type="RefSeq" id="WP_200310443.1">
    <property type="nucleotide sequence ID" value="NZ_JAENIM010000021.1"/>
</dbReference>
<proteinExistence type="predicted"/>
<keyword evidence="1" id="KW-0677">Repeat</keyword>
<sequence>MKSLITIFLALCLVAQSQLDAQSLPRQQNDPIPGQLEAMYTRGLRFLSQSQNENGAWGDQSGSRRGVVALCTIAMLAHGDDPNTGPYAGQISRCIGFLVDGQNSNGFIGPQMYDHGFATLALAECYGMVDDPRIAPALKNAVDLILSAQKHNSLGGWRYSPTDKHPDTTVTGCQIVALMAARNAGIPVPDAALQKAIDYMKSCCGSNGSFGYTSNAGGRVTLTAIGNLCLSLTNQTESNKFKKSLEYLKKEITYQDSSYPYYFMYYMSQALFQADEETWQVWNANHIRLLAATQLPDGSWAGNRGNAYSTAGALLSLALNYRFLPIYEK</sequence>
<dbReference type="AlphaFoldDB" id="A0A8J7MD55"/>
<evidence type="ECO:0000256" key="1">
    <source>
        <dbReference type="ARBA" id="ARBA00022737"/>
    </source>
</evidence>
<keyword evidence="5" id="KW-1185">Reference proteome</keyword>
<organism evidence="4 5">
    <name type="scientific">Persicirhabdus sediminis</name>
    <dbReference type="NCBI Taxonomy" id="454144"/>
    <lineage>
        <taxon>Bacteria</taxon>
        <taxon>Pseudomonadati</taxon>
        <taxon>Verrucomicrobiota</taxon>
        <taxon>Verrucomicrobiia</taxon>
        <taxon>Verrucomicrobiales</taxon>
        <taxon>Verrucomicrobiaceae</taxon>
        <taxon>Persicirhabdus</taxon>
    </lineage>
</organism>
<evidence type="ECO:0000259" key="3">
    <source>
        <dbReference type="Pfam" id="PF00432"/>
    </source>
</evidence>
<protein>
    <submittedName>
        <fullName evidence="4">Terpene cyclase/mutase family protein</fullName>
    </submittedName>
</protein>
<gene>
    <name evidence="4" type="ORF">JIN82_04480</name>
</gene>
<dbReference type="EMBL" id="JAENIM010000021">
    <property type="protein sequence ID" value="MBK1790411.1"/>
    <property type="molecule type" value="Genomic_DNA"/>
</dbReference>
<dbReference type="InterPro" id="IPR008930">
    <property type="entry name" value="Terpenoid_cyclase/PrenylTrfase"/>
</dbReference>
<feature type="signal peptide" evidence="2">
    <location>
        <begin position="1"/>
        <end position="21"/>
    </location>
</feature>
<evidence type="ECO:0000256" key="2">
    <source>
        <dbReference type="SAM" id="SignalP"/>
    </source>
</evidence>
<dbReference type="SUPFAM" id="SSF48239">
    <property type="entry name" value="Terpenoid cyclases/Protein prenyltransferases"/>
    <property type="match status" value="1"/>
</dbReference>
<dbReference type="CDD" id="cd00688">
    <property type="entry name" value="ISOPREN_C2_like"/>
    <property type="match status" value="1"/>
</dbReference>
<dbReference type="InterPro" id="IPR001330">
    <property type="entry name" value="Prenyltrans"/>
</dbReference>
<comment type="caution">
    <text evidence="4">The sequence shown here is derived from an EMBL/GenBank/DDBJ whole genome shotgun (WGS) entry which is preliminary data.</text>
</comment>